<dbReference type="GeneID" id="14913405"/>
<feature type="transmembrane region" description="Helical" evidence="2">
    <location>
        <begin position="7"/>
        <end position="32"/>
    </location>
</feature>
<feature type="transmembrane region" description="Helical" evidence="2">
    <location>
        <begin position="268"/>
        <end position="288"/>
    </location>
</feature>
<evidence type="ECO:0000313" key="3">
    <source>
        <dbReference type="EMBL" id="ELR13062.1"/>
    </source>
</evidence>
<evidence type="ECO:0000313" key="4">
    <source>
        <dbReference type="Proteomes" id="UP000011083"/>
    </source>
</evidence>
<dbReference type="RefSeq" id="XP_004335075.1">
    <property type="nucleotide sequence ID" value="XM_004335027.1"/>
</dbReference>
<gene>
    <name evidence="3" type="ORF">ACA1_097460</name>
</gene>
<evidence type="ECO:0000256" key="2">
    <source>
        <dbReference type="SAM" id="Phobius"/>
    </source>
</evidence>
<keyword evidence="2" id="KW-1133">Transmembrane helix</keyword>
<protein>
    <submittedName>
        <fullName evidence="3">Uncharacterized protein</fullName>
    </submittedName>
</protein>
<feature type="transmembrane region" description="Helical" evidence="2">
    <location>
        <begin position="91"/>
        <end position="110"/>
    </location>
</feature>
<feature type="compositionally biased region" description="Polar residues" evidence="1">
    <location>
        <begin position="224"/>
        <end position="240"/>
    </location>
</feature>
<dbReference type="EMBL" id="KB008103">
    <property type="protein sequence ID" value="ELR13062.1"/>
    <property type="molecule type" value="Genomic_DNA"/>
</dbReference>
<proteinExistence type="predicted"/>
<accession>L8GJ75</accession>
<dbReference type="AlphaFoldDB" id="L8GJ75"/>
<name>L8GJ75_ACACF</name>
<feature type="region of interest" description="Disordered" evidence="1">
    <location>
        <begin position="218"/>
        <end position="256"/>
    </location>
</feature>
<dbReference type="KEGG" id="acan:ACA1_097460"/>
<organism evidence="3 4">
    <name type="scientific">Acanthamoeba castellanii (strain ATCC 30010 / Neff)</name>
    <dbReference type="NCBI Taxonomy" id="1257118"/>
    <lineage>
        <taxon>Eukaryota</taxon>
        <taxon>Amoebozoa</taxon>
        <taxon>Discosea</taxon>
        <taxon>Longamoebia</taxon>
        <taxon>Centramoebida</taxon>
        <taxon>Acanthamoebidae</taxon>
        <taxon>Acanthamoeba</taxon>
    </lineage>
</organism>
<evidence type="ECO:0000256" key="1">
    <source>
        <dbReference type="SAM" id="MobiDB-lite"/>
    </source>
</evidence>
<dbReference type="Proteomes" id="UP000011083">
    <property type="component" value="Unassembled WGS sequence"/>
</dbReference>
<feature type="transmembrane region" description="Helical" evidence="2">
    <location>
        <begin position="193"/>
        <end position="212"/>
    </location>
</feature>
<feature type="compositionally biased region" description="Acidic residues" evidence="1">
    <location>
        <begin position="244"/>
        <end position="255"/>
    </location>
</feature>
<feature type="transmembrane region" description="Helical" evidence="2">
    <location>
        <begin position="52"/>
        <end position="70"/>
    </location>
</feature>
<keyword evidence="2" id="KW-0812">Transmembrane</keyword>
<keyword evidence="4" id="KW-1185">Reference proteome</keyword>
<dbReference type="VEuPathDB" id="AmoebaDB:ACA1_097460"/>
<sequence>MVQHRTATAVVGGAFMLLNGSAAVGLFCYGFSVFTLSDRQVVASPLFHAAEIALALIVHTFHVLMGSVFWKLRLMDQRADLLASIQRSVTAVTLLQLGMMAINGYFNAFMWNKAPFFGTLLLPSLLSIFFMYRFWSIDILEERRQMLRGALMLLSTSLCVLVVDTTAKWNVRRDLLETGSPALIVKGMDDNDFSIVASFAVLVCLAKVYYTLFVSPASSDKRPATTSNRQTTVTSATKPGQGTDGEEEADAERDDEVLPRKMLESLHLWILVAAFFSLLGPPITPLLLSSAVMVGATIKPKVWDGKGDIFYKLGAGQRRIDTDY</sequence>
<reference evidence="3 4" key="1">
    <citation type="journal article" date="2013" name="Genome Biol.">
        <title>Genome of Acanthamoeba castellanii highlights extensive lateral gene transfer and early evolution of tyrosine kinase signaling.</title>
        <authorList>
            <person name="Clarke M."/>
            <person name="Lohan A.J."/>
            <person name="Liu B."/>
            <person name="Lagkouvardos I."/>
            <person name="Roy S."/>
            <person name="Zafar N."/>
            <person name="Bertelli C."/>
            <person name="Schilde C."/>
            <person name="Kianianmomeni A."/>
            <person name="Burglin T.R."/>
            <person name="Frech C."/>
            <person name="Turcotte B."/>
            <person name="Kopec K.O."/>
            <person name="Synnott J.M."/>
            <person name="Choo C."/>
            <person name="Paponov I."/>
            <person name="Finkler A."/>
            <person name="Soon Heng Tan C."/>
            <person name="Hutchins A.P."/>
            <person name="Weinmeier T."/>
            <person name="Rattei T."/>
            <person name="Chu J.S."/>
            <person name="Gimenez G."/>
            <person name="Irimia M."/>
            <person name="Rigden D.J."/>
            <person name="Fitzpatrick D.A."/>
            <person name="Lorenzo-Morales J."/>
            <person name="Bateman A."/>
            <person name="Chiu C.H."/>
            <person name="Tang P."/>
            <person name="Hegemann P."/>
            <person name="Fromm H."/>
            <person name="Raoult D."/>
            <person name="Greub G."/>
            <person name="Miranda-Saavedra D."/>
            <person name="Chen N."/>
            <person name="Nash P."/>
            <person name="Ginger M.L."/>
            <person name="Horn M."/>
            <person name="Schaap P."/>
            <person name="Caler L."/>
            <person name="Loftus B."/>
        </authorList>
    </citation>
    <scope>NUCLEOTIDE SEQUENCE [LARGE SCALE GENOMIC DNA]</scope>
    <source>
        <strain evidence="3 4">Neff</strain>
    </source>
</reference>
<feature type="transmembrane region" description="Helical" evidence="2">
    <location>
        <begin position="116"/>
        <end position="135"/>
    </location>
</feature>
<keyword evidence="2" id="KW-0472">Membrane</keyword>